<accession>A0A0E9TKT2</accession>
<proteinExistence type="predicted"/>
<name>A0A0E9TKT2_ANGAN</name>
<dbReference type="EMBL" id="GBXM01057522">
    <property type="protein sequence ID" value="JAH51055.1"/>
    <property type="molecule type" value="Transcribed_RNA"/>
</dbReference>
<reference evidence="1" key="2">
    <citation type="journal article" date="2015" name="Fish Shellfish Immunol.">
        <title>Early steps in the European eel (Anguilla anguilla)-Vibrio vulnificus interaction in the gills: Role of the RtxA13 toxin.</title>
        <authorList>
            <person name="Callol A."/>
            <person name="Pajuelo D."/>
            <person name="Ebbesson L."/>
            <person name="Teles M."/>
            <person name="MacKenzie S."/>
            <person name="Amaro C."/>
        </authorList>
    </citation>
    <scope>NUCLEOTIDE SEQUENCE</scope>
</reference>
<dbReference type="EMBL" id="GBXM01055249">
    <property type="protein sequence ID" value="JAH53328.1"/>
    <property type="molecule type" value="Transcribed_RNA"/>
</dbReference>
<organism evidence="1">
    <name type="scientific">Anguilla anguilla</name>
    <name type="common">European freshwater eel</name>
    <name type="synonym">Muraena anguilla</name>
    <dbReference type="NCBI Taxonomy" id="7936"/>
    <lineage>
        <taxon>Eukaryota</taxon>
        <taxon>Metazoa</taxon>
        <taxon>Chordata</taxon>
        <taxon>Craniata</taxon>
        <taxon>Vertebrata</taxon>
        <taxon>Euteleostomi</taxon>
        <taxon>Actinopterygii</taxon>
        <taxon>Neopterygii</taxon>
        <taxon>Teleostei</taxon>
        <taxon>Anguilliformes</taxon>
        <taxon>Anguillidae</taxon>
        <taxon>Anguilla</taxon>
    </lineage>
</organism>
<evidence type="ECO:0000313" key="1">
    <source>
        <dbReference type="EMBL" id="JAH53328.1"/>
    </source>
</evidence>
<reference evidence="1" key="1">
    <citation type="submission" date="2014-11" db="EMBL/GenBank/DDBJ databases">
        <authorList>
            <person name="Amaro Gonzalez C."/>
        </authorList>
    </citation>
    <scope>NUCLEOTIDE SEQUENCE</scope>
</reference>
<protein>
    <submittedName>
        <fullName evidence="1">Uncharacterized protein</fullName>
    </submittedName>
</protein>
<sequence>MSEFNSKR</sequence>